<protein>
    <recommendedName>
        <fullName evidence="10">Protein ARV</fullName>
    </recommendedName>
</protein>
<keyword evidence="10" id="KW-0746">Sphingolipid metabolism</keyword>
<feature type="transmembrane region" description="Helical" evidence="10">
    <location>
        <begin position="211"/>
        <end position="239"/>
    </location>
</feature>
<evidence type="ECO:0000256" key="4">
    <source>
        <dbReference type="ARBA" id="ARBA00022692"/>
    </source>
</evidence>
<reference evidence="11" key="2">
    <citation type="submission" date="2022-03" db="EMBL/GenBank/DDBJ databases">
        <title>Draft title - Genomic analysis of global carrot germplasm unveils the trajectory of domestication and the origin of high carotenoid orange carrot.</title>
        <authorList>
            <person name="Iorizzo M."/>
            <person name="Ellison S."/>
            <person name="Senalik D."/>
            <person name="Macko-Podgorni A."/>
            <person name="Grzebelus D."/>
            <person name="Bostan H."/>
            <person name="Rolling W."/>
            <person name="Curaba J."/>
            <person name="Simon P."/>
        </authorList>
    </citation>
    <scope>NUCLEOTIDE SEQUENCE</scope>
    <source>
        <tissue evidence="11">Leaf</tissue>
    </source>
</reference>
<sequence length="242" mass="27562">MARDKNLRCVHCGFPVKLLYIQYSPGNIRLMKCEKCKQVADEYIECENMILVIDLILHKEKVYRHLFYNMFTRETLNFEVWLWKLAFGFLVLDTYKTLVLSRIEDGLKSSTSFASLVSCYGKLLMDVVFGNLMFLMMLFLGIRVLAKASVGSTTFKDTVLAILVSSYFKIFLIATMIWEFPSSVLYINDIVVLSSNTVALKVITESSMPKCLAVCFSAYAVKFLTMEMLNGGLLIFGGIDWA</sequence>
<keyword evidence="4 10" id="KW-0812">Transmembrane</keyword>
<feature type="transmembrane region" description="Helical" evidence="10">
    <location>
        <begin position="158"/>
        <end position="178"/>
    </location>
</feature>
<comment type="function">
    <text evidence="10">Regulates also the sphingolipid metabolism.</text>
</comment>
<comment type="subcellular location">
    <subcellularLocation>
        <location evidence="1 10">Endoplasmic reticulum membrane</location>
        <topology evidence="1 10">Multi-pass membrane protein</topology>
    </subcellularLocation>
</comment>
<evidence type="ECO:0000256" key="8">
    <source>
        <dbReference type="ARBA" id="ARBA00023098"/>
    </source>
</evidence>
<evidence type="ECO:0000256" key="10">
    <source>
        <dbReference type="RuleBase" id="RU368065"/>
    </source>
</evidence>
<keyword evidence="5 10" id="KW-0256">Endoplasmic reticulum</keyword>
<dbReference type="Pfam" id="PF04161">
    <property type="entry name" value="Arv1"/>
    <property type="match status" value="1"/>
</dbReference>
<dbReference type="GO" id="GO:0097036">
    <property type="term" value="P:regulation of plasma membrane sterol distribution"/>
    <property type="evidence" value="ECO:0007669"/>
    <property type="project" value="UniProtKB-UniRule"/>
</dbReference>
<dbReference type="InterPro" id="IPR007290">
    <property type="entry name" value="Arv1"/>
</dbReference>
<dbReference type="GO" id="GO:0032541">
    <property type="term" value="C:cortical endoplasmic reticulum"/>
    <property type="evidence" value="ECO:0007669"/>
    <property type="project" value="TreeGrafter"/>
</dbReference>
<evidence type="ECO:0000313" key="12">
    <source>
        <dbReference type="Proteomes" id="UP000077755"/>
    </source>
</evidence>
<evidence type="ECO:0000256" key="3">
    <source>
        <dbReference type="ARBA" id="ARBA00022448"/>
    </source>
</evidence>
<evidence type="ECO:0000256" key="1">
    <source>
        <dbReference type="ARBA" id="ARBA00004477"/>
    </source>
</evidence>
<keyword evidence="6 10" id="KW-1133">Transmembrane helix</keyword>
<evidence type="ECO:0000256" key="2">
    <source>
        <dbReference type="ARBA" id="ARBA00009187"/>
    </source>
</evidence>
<evidence type="ECO:0000313" key="11">
    <source>
        <dbReference type="EMBL" id="WOG96811.1"/>
    </source>
</evidence>
<accession>A0AAF1AY09</accession>
<dbReference type="GO" id="GO:0005794">
    <property type="term" value="C:Golgi apparatus"/>
    <property type="evidence" value="ECO:0007669"/>
    <property type="project" value="TreeGrafter"/>
</dbReference>
<evidence type="ECO:0000256" key="6">
    <source>
        <dbReference type="ARBA" id="ARBA00022989"/>
    </source>
</evidence>
<feature type="transmembrane region" description="Helical" evidence="10">
    <location>
        <begin position="80"/>
        <end position="103"/>
    </location>
</feature>
<dbReference type="GO" id="GO:0006665">
    <property type="term" value="P:sphingolipid metabolic process"/>
    <property type="evidence" value="ECO:0007669"/>
    <property type="project" value="UniProtKB-UniRule"/>
</dbReference>
<reference evidence="11" key="1">
    <citation type="journal article" date="2016" name="Nat. Genet.">
        <title>A high-quality carrot genome assembly provides new insights into carotenoid accumulation and asterid genome evolution.</title>
        <authorList>
            <person name="Iorizzo M."/>
            <person name="Ellison S."/>
            <person name="Senalik D."/>
            <person name="Zeng P."/>
            <person name="Satapoomin P."/>
            <person name="Huang J."/>
            <person name="Bowman M."/>
            <person name="Iovene M."/>
            <person name="Sanseverino W."/>
            <person name="Cavagnaro P."/>
            <person name="Yildiz M."/>
            <person name="Macko-Podgorni A."/>
            <person name="Moranska E."/>
            <person name="Grzebelus E."/>
            <person name="Grzebelus D."/>
            <person name="Ashrafi H."/>
            <person name="Zheng Z."/>
            <person name="Cheng S."/>
            <person name="Spooner D."/>
            <person name="Van Deynze A."/>
            <person name="Simon P."/>
        </authorList>
    </citation>
    <scope>NUCLEOTIDE SEQUENCE</scope>
    <source>
        <tissue evidence="11">Leaf</tissue>
    </source>
</reference>
<comment type="function">
    <text evidence="10">Mediator of sterol homeostasis involved in sterol uptake, trafficking and distribution into membranes.</text>
</comment>
<dbReference type="GO" id="GO:0005789">
    <property type="term" value="C:endoplasmic reticulum membrane"/>
    <property type="evidence" value="ECO:0007669"/>
    <property type="project" value="UniProtKB-SubCell"/>
</dbReference>
<dbReference type="AlphaFoldDB" id="A0AAF1AY09"/>
<organism evidence="11 12">
    <name type="scientific">Daucus carota subsp. sativus</name>
    <name type="common">Carrot</name>
    <dbReference type="NCBI Taxonomy" id="79200"/>
    <lineage>
        <taxon>Eukaryota</taxon>
        <taxon>Viridiplantae</taxon>
        <taxon>Streptophyta</taxon>
        <taxon>Embryophyta</taxon>
        <taxon>Tracheophyta</taxon>
        <taxon>Spermatophyta</taxon>
        <taxon>Magnoliopsida</taxon>
        <taxon>eudicotyledons</taxon>
        <taxon>Gunneridae</taxon>
        <taxon>Pentapetalae</taxon>
        <taxon>asterids</taxon>
        <taxon>campanulids</taxon>
        <taxon>Apiales</taxon>
        <taxon>Apiaceae</taxon>
        <taxon>Apioideae</taxon>
        <taxon>Scandiceae</taxon>
        <taxon>Daucinae</taxon>
        <taxon>Daucus</taxon>
        <taxon>Daucus sect. Daucus</taxon>
    </lineage>
</organism>
<keyword evidence="3 10" id="KW-0813">Transport</keyword>
<evidence type="ECO:0000256" key="5">
    <source>
        <dbReference type="ARBA" id="ARBA00022824"/>
    </source>
</evidence>
<keyword evidence="9 10" id="KW-0472">Membrane</keyword>
<dbReference type="EMBL" id="CP093346">
    <property type="protein sequence ID" value="WOG96811.1"/>
    <property type="molecule type" value="Genomic_DNA"/>
</dbReference>
<evidence type="ECO:0000256" key="9">
    <source>
        <dbReference type="ARBA" id="ARBA00023136"/>
    </source>
</evidence>
<name>A0AAF1AY09_DAUCS</name>
<proteinExistence type="inferred from homology"/>
<gene>
    <name evidence="11" type="ORF">DCAR_0416148</name>
</gene>
<dbReference type="Proteomes" id="UP000077755">
    <property type="component" value="Chromosome 4"/>
</dbReference>
<keyword evidence="12" id="KW-1185">Reference proteome</keyword>
<feature type="transmembrane region" description="Helical" evidence="10">
    <location>
        <begin position="123"/>
        <end position="146"/>
    </location>
</feature>
<keyword evidence="8 10" id="KW-0443">Lipid metabolism</keyword>
<evidence type="ECO:0000256" key="7">
    <source>
        <dbReference type="ARBA" id="ARBA00023055"/>
    </source>
</evidence>
<dbReference type="PANTHER" id="PTHR14467:SF0">
    <property type="entry name" value="PROTEIN ARV1"/>
    <property type="match status" value="1"/>
</dbReference>
<comment type="similarity">
    <text evidence="2 10">Belongs to the ARV1 family.</text>
</comment>
<keyword evidence="7 10" id="KW-0445">Lipid transport</keyword>
<dbReference type="GO" id="GO:0016125">
    <property type="term" value="P:sterol metabolic process"/>
    <property type="evidence" value="ECO:0007669"/>
    <property type="project" value="UniProtKB-UniRule"/>
</dbReference>
<dbReference type="GO" id="GO:0032366">
    <property type="term" value="P:intracellular sterol transport"/>
    <property type="evidence" value="ECO:0007669"/>
    <property type="project" value="UniProtKB-UniRule"/>
</dbReference>
<dbReference type="KEGG" id="dcr:108216408"/>
<dbReference type="PANTHER" id="PTHR14467">
    <property type="entry name" value="ARV1"/>
    <property type="match status" value="1"/>
</dbReference>